<feature type="region of interest" description="Disordered" evidence="1">
    <location>
        <begin position="1054"/>
        <end position="1137"/>
    </location>
</feature>
<sequence length="1413" mass="164032">MECEDNSFEIDTWQYLSEQIAETENRLSRISTLREVNLNASNVRPDEKYFLTLDSTLKKNSAFVRKLKSFCARQLASLLQEMNTLNLTKYLGEVAGAIVESKIKMRDIPSASRFCSVMHQHYSKFSDHLLESWTRIFSADSSKWYQNETKMKINILLYSEMILTGVLTSEESFALLESVLETIIKPDMEEHVNVSIIMTFCKHCGYDFAGLIPRSMQHLAIIYNKPIPTSSIIRKENQRYIRALLKEYHVTLCKHLLRLHRELLRVVREEKRIYKLKGEVDVERKKEANELLLSFQDVHKNCMELGEYLSEDSPLFLHDELSWIEEIKLEDEEEFSSELWEDEESQHFYEHFPNIKDIAASFPLHSPKYHNGKPEKEDYASKYHNEKPEEKNHEVFDMEETLFPRNINIKVQFKVFLENLPKCVNRELIDNSSVNFAMSYNTKWNRKQLVQSLLTAPRTRIDLLPFYARMVATLNPTMPDIAKDLEALLLKEFRYLCRNKCQLNIESKLKVVIFMGELVKFRVFPAAEALGCLKWLLFNFSHPHHIEMFCGLMDTCGKFLFRQPEYHQRVKIYLEDMMRKKAACTLDPRYSTTMENTFFQVNPPERQPSTQKNRPIMHEFIRKLLYKDLSRNCSESIVKSMRRLDWRNRDVADYAVKCLTNATNVKYHNIRYLAEVVCGLSYYHKLAGTQPVPLPPTHTFLSSVVSHPVCPSSLLFASCYCLDSLGTADMNMDKYKNSEMTDMDLVYGEARGNGKAAAHVYSQIYPALHQPNHHTFTHLTQRLRETCTFQCRCGRGRSETICTPQFAEAVLENVADNASTSTRVQYGVFSMNSYCDHSIAPLHFTRIVCDHRNTASPARWIVWGGPRAWSPHSSDLTPLYFWLWGLLKACENETPMASEEDLLRRLGMELNNAEHNQSRLTMVKYLGELHNYYLVETNEVLNVLYSFITFGVDGLDPLPGLFRVRLACMLLNTAGPYMGADGQLDVFLAFLQDFFWSVGGHSPLATVMHLLQDTLQVLRPDLRIAGCPEEARAAMRDRWQELVRCYRGQVLDSISEQDDQDTMPQRTADDRPCENVEDKTEEPPRESKREDLNSLRDEEHMTDETPPPYRKSSTDGKSPVEQNITTDNKYPTDRKIQMDGKLKSKMFEQNHYYEMPSTNRYHQADEQCPTSQSTTDNHSCNEGAPPHNVRGDGDILTKAHLVDEKPTMCRKSITEGKTPMVHKIAMDNKYPKNRNGQMHGKFKSQMIQENYDYGRYFMYDRNGQMQGKFKSPMIHRNYDNGKYYMYDRNGQMQGKFKSPMITKDYNYGRDFKYGRYQVDSSKRSSPMVSCMSSTKDVNQKRDSCVSVGNTSCGSTEPVKHPKDEPAKHPKDEPAKHPKYEKKKTTRNMLSVLDHLQSQLEKMEQLDSQKNTNN</sequence>
<protein>
    <recommendedName>
        <fullName evidence="2">MIF4G domain-containing protein</fullName>
    </recommendedName>
</protein>
<dbReference type="PANTHER" id="PTHR12839:SF7">
    <property type="entry name" value="REGULATOR OF NONSENSE TRANSCRIPTS 2"/>
    <property type="match status" value="1"/>
</dbReference>
<feature type="domain" description="MIF4G" evidence="2">
    <location>
        <begin position="414"/>
        <end position="604"/>
    </location>
</feature>
<feature type="compositionally biased region" description="Polar residues" evidence="1">
    <location>
        <begin position="1168"/>
        <end position="1180"/>
    </location>
</feature>
<dbReference type="Pfam" id="PF02854">
    <property type="entry name" value="MIF4G"/>
    <property type="match status" value="3"/>
</dbReference>
<feature type="region of interest" description="Disordered" evidence="1">
    <location>
        <begin position="1322"/>
        <end position="1389"/>
    </location>
</feature>
<feature type="compositionally biased region" description="Polar residues" evidence="1">
    <location>
        <begin position="1323"/>
        <end position="1336"/>
    </location>
</feature>
<feature type="compositionally biased region" description="Polar residues" evidence="1">
    <location>
        <begin position="1120"/>
        <end position="1129"/>
    </location>
</feature>
<feature type="domain" description="MIF4G" evidence="2">
    <location>
        <begin position="57"/>
        <end position="260"/>
    </location>
</feature>
<dbReference type="InterPro" id="IPR039762">
    <property type="entry name" value="Nmd2/UPF2"/>
</dbReference>
<dbReference type="SUPFAM" id="SSF48371">
    <property type="entry name" value="ARM repeat"/>
    <property type="match status" value="4"/>
</dbReference>
<dbReference type="PANTHER" id="PTHR12839">
    <property type="entry name" value="NONSENSE-MEDIATED MRNA DECAY PROTEIN 2 UP-FRAMESHIFT SUPPRESSOR 2"/>
    <property type="match status" value="1"/>
</dbReference>
<feature type="domain" description="MIF4G" evidence="2">
    <location>
        <begin position="619"/>
        <end position="1021"/>
    </location>
</feature>
<reference evidence="3 4" key="1">
    <citation type="submission" date="2023-02" db="EMBL/GenBank/DDBJ databases">
        <title>LHISI_Scaffold_Assembly.</title>
        <authorList>
            <person name="Stuart O.P."/>
            <person name="Cleave R."/>
            <person name="Magrath M.J.L."/>
            <person name="Mikheyev A.S."/>
        </authorList>
    </citation>
    <scope>NUCLEOTIDE SEQUENCE [LARGE SCALE GENOMIC DNA]</scope>
    <source>
        <strain evidence="3">Daus_M_001</strain>
        <tissue evidence="3">Leg muscle</tissue>
    </source>
</reference>
<keyword evidence="4" id="KW-1185">Reference proteome</keyword>
<dbReference type="InterPro" id="IPR003890">
    <property type="entry name" value="MIF4G-like_typ-3"/>
</dbReference>
<comment type="caution">
    <text evidence="3">The sequence shown here is derived from an EMBL/GenBank/DDBJ whole genome shotgun (WGS) entry which is preliminary data.</text>
</comment>
<gene>
    <name evidence="3" type="ORF">PR048_030385</name>
</gene>
<dbReference type="EMBL" id="JARBHB010000014">
    <property type="protein sequence ID" value="KAJ8868844.1"/>
    <property type="molecule type" value="Genomic_DNA"/>
</dbReference>
<evidence type="ECO:0000256" key="1">
    <source>
        <dbReference type="SAM" id="MobiDB-lite"/>
    </source>
</evidence>
<feature type="region of interest" description="Disordered" evidence="1">
    <location>
        <begin position="1158"/>
        <end position="1192"/>
    </location>
</feature>
<name>A0ABQ9GCQ9_9NEOP</name>
<evidence type="ECO:0000313" key="3">
    <source>
        <dbReference type="EMBL" id="KAJ8868844.1"/>
    </source>
</evidence>
<dbReference type="Proteomes" id="UP001159363">
    <property type="component" value="Chromosome 13"/>
</dbReference>
<feature type="compositionally biased region" description="Basic and acidic residues" evidence="1">
    <location>
        <begin position="1357"/>
        <end position="1377"/>
    </location>
</feature>
<dbReference type="Gene3D" id="1.25.40.180">
    <property type="match status" value="4"/>
</dbReference>
<dbReference type="SMART" id="SM00543">
    <property type="entry name" value="MIF4G"/>
    <property type="match status" value="3"/>
</dbReference>
<proteinExistence type="predicted"/>
<organism evidence="3 4">
    <name type="scientific">Dryococelus australis</name>
    <dbReference type="NCBI Taxonomy" id="614101"/>
    <lineage>
        <taxon>Eukaryota</taxon>
        <taxon>Metazoa</taxon>
        <taxon>Ecdysozoa</taxon>
        <taxon>Arthropoda</taxon>
        <taxon>Hexapoda</taxon>
        <taxon>Insecta</taxon>
        <taxon>Pterygota</taxon>
        <taxon>Neoptera</taxon>
        <taxon>Polyneoptera</taxon>
        <taxon>Phasmatodea</taxon>
        <taxon>Verophasmatodea</taxon>
        <taxon>Anareolatae</taxon>
        <taxon>Phasmatidae</taxon>
        <taxon>Eurycanthinae</taxon>
        <taxon>Dryococelus</taxon>
    </lineage>
</organism>
<dbReference type="InterPro" id="IPR016024">
    <property type="entry name" value="ARM-type_fold"/>
</dbReference>
<evidence type="ECO:0000313" key="4">
    <source>
        <dbReference type="Proteomes" id="UP001159363"/>
    </source>
</evidence>
<feature type="compositionally biased region" description="Basic and acidic residues" evidence="1">
    <location>
        <begin position="1067"/>
        <end position="1103"/>
    </location>
</feature>
<accession>A0ABQ9GCQ9</accession>
<evidence type="ECO:0000259" key="2">
    <source>
        <dbReference type="SMART" id="SM00543"/>
    </source>
</evidence>